<accession>A0ACC1HGZ5</accession>
<evidence type="ECO:0000313" key="1">
    <source>
        <dbReference type="EMBL" id="KAJ1675742.1"/>
    </source>
</evidence>
<proteinExistence type="predicted"/>
<dbReference type="EMBL" id="JAMZIH010005187">
    <property type="protein sequence ID" value="KAJ1675742.1"/>
    <property type="molecule type" value="Genomic_DNA"/>
</dbReference>
<evidence type="ECO:0000313" key="2">
    <source>
        <dbReference type="Proteomes" id="UP001145114"/>
    </source>
</evidence>
<keyword evidence="2" id="KW-1185">Reference proteome</keyword>
<protein>
    <submittedName>
        <fullName evidence="1">Uncharacterized protein</fullName>
    </submittedName>
</protein>
<name>A0ACC1HGZ5_9FUNG</name>
<sequence>MPNTSSQKVGGRIRFPAPPNSAPRTNNATSTGFSYASPATLRNTTGQSNATAGLSTPSQFGRNTDNPYQYPFSPAIVTPYNATSTPTTTAAVVDNATTATPSLGISGFSTSPGTRSGFPAASATYSLGQRSTSPVLASSGAASYDRMVGLTSPVSFRSPSQSQYLGTSPRSPVQQPPKELPPFLLSTAQGRLPALSSSRIAGDFSSPQQHMDYEFQTGASLYSPHSAASPMRPSSSHSLRRKDSFGTNDMLSSVARFGQQQTADATSLGDDAPPVISLNDMDMVIDVPSPRLSYSTKPFAFEPDPFLESSSASSMFGDPRDLGRHGSGVVGAFPQAAQGDTDIIDDIYQRCIMVSGIPSNLESRTLETFQELGRVVDFVVDPERSPNSMVIVFSEGWHVRRILSWALDNRGRVMLRDSSHSVRVDQINDQWIDILIPRWRGLGTTANGGGSNDDSTTKRPPSRALSSTSFLADGHHPQHDKSGQDSLISIPTSVASPRTKLRSSSQATPQATRKLESAPLAKNVHAPGTNTTPMKPRNGIIQSAMDVLFGW</sequence>
<gene>
    <name evidence="1" type="ORF">EV182_000673</name>
</gene>
<organism evidence="1 2">
    <name type="scientific">Spiromyces aspiralis</name>
    <dbReference type="NCBI Taxonomy" id="68401"/>
    <lineage>
        <taxon>Eukaryota</taxon>
        <taxon>Fungi</taxon>
        <taxon>Fungi incertae sedis</taxon>
        <taxon>Zoopagomycota</taxon>
        <taxon>Kickxellomycotina</taxon>
        <taxon>Kickxellomycetes</taxon>
        <taxon>Kickxellales</taxon>
        <taxon>Kickxellaceae</taxon>
        <taxon>Spiromyces</taxon>
    </lineage>
</organism>
<comment type="caution">
    <text evidence="1">The sequence shown here is derived from an EMBL/GenBank/DDBJ whole genome shotgun (WGS) entry which is preliminary data.</text>
</comment>
<reference evidence="1" key="1">
    <citation type="submission" date="2022-06" db="EMBL/GenBank/DDBJ databases">
        <title>Phylogenomic reconstructions and comparative analyses of Kickxellomycotina fungi.</title>
        <authorList>
            <person name="Reynolds N.K."/>
            <person name="Stajich J.E."/>
            <person name="Barry K."/>
            <person name="Grigoriev I.V."/>
            <person name="Crous P."/>
            <person name="Smith M.E."/>
        </authorList>
    </citation>
    <scope>NUCLEOTIDE SEQUENCE</scope>
    <source>
        <strain evidence="1">RSA 2271</strain>
    </source>
</reference>
<dbReference type="Proteomes" id="UP001145114">
    <property type="component" value="Unassembled WGS sequence"/>
</dbReference>